<dbReference type="SUPFAM" id="SSF56796">
    <property type="entry name" value="Dehydroquinate synthase-like"/>
    <property type="match status" value="1"/>
</dbReference>
<protein>
    <submittedName>
        <fullName evidence="4">Uncharacterized protein</fullName>
    </submittedName>
</protein>
<dbReference type="GO" id="GO:0046872">
    <property type="term" value="F:metal ion binding"/>
    <property type="evidence" value="ECO:0007669"/>
    <property type="project" value="InterPro"/>
</dbReference>
<dbReference type="GO" id="GO:0008106">
    <property type="term" value="F:alcohol dehydrogenase (NADP+) activity"/>
    <property type="evidence" value="ECO:0007669"/>
    <property type="project" value="TreeGrafter"/>
</dbReference>
<evidence type="ECO:0000259" key="3">
    <source>
        <dbReference type="Pfam" id="PF25137"/>
    </source>
</evidence>
<gene>
    <name evidence="4" type="ORF">BACPEC_01643</name>
</gene>
<evidence type="ECO:0000256" key="1">
    <source>
        <dbReference type="ARBA" id="ARBA00023002"/>
    </source>
</evidence>
<dbReference type="Pfam" id="PF00465">
    <property type="entry name" value="Fe-ADH"/>
    <property type="match status" value="1"/>
</dbReference>
<keyword evidence="5" id="KW-1185">Reference proteome</keyword>
<evidence type="ECO:0000313" key="4">
    <source>
        <dbReference type="EMBL" id="EEC57155.1"/>
    </source>
</evidence>
<dbReference type="PROSITE" id="PS00060">
    <property type="entry name" value="ADH_IRON_2"/>
    <property type="match status" value="1"/>
</dbReference>
<dbReference type="InterPro" id="IPR044731">
    <property type="entry name" value="BDH-like"/>
</dbReference>
<evidence type="ECO:0000259" key="2">
    <source>
        <dbReference type="Pfam" id="PF00465"/>
    </source>
</evidence>
<reference evidence="4 5" key="1">
    <citation type="submission" date="2008-11" db="EMBL/GenBank/DDBJ databases">
        <title>Draft genome sequence of Bacteroides pectinophilus (ATCC 43243).</title>
        <authorList>
            <person name="Sudarsanam P."/>
            <person name="Ley R."/>
            <person name="Guruge J."/>
            <person name="Turnbaugh P.J."/>
            <person name="Mahowald M."/>
            <person name="Liep D."/>
            <person name="Gordon J."/>
        </authorList>
    </citation>
    <scope>NUCLEOTIDE SEQUENCE [LARGE SCALE GENOMIC DNA]</scope>
    <source>
        <strain evidence="4 5">ATCC 43243</strain>
    </source>
</reference>
<dbReference type="Proteomes" id="UP000003136">
    <property type="component" value="Unassembled WGS sequence"/>
</dbReference>
<evidence type="ECO:0000313" key="5">
    <source>
        <dbReference type="Proteomes" id="UP000003136"/>
    </source>
</evidence>
<dbReference type="GO" id="GO:0005829">
    <property type="term" value="C:cytosol"/>
    <property type="evidence" value="ECO:0007669"/>
    <property type="project" value="TreeGrafter"/>
</dbReference>
<dbReference type="Gene3D" id="3.40.50.1970">
    <property type="match status" value="1"/>
</dbReference>
<dbReference type="CDD" id="cd08187">
    <property type="entry name" value="BDH"/>
    <property type="match status" value="1"/>
</dbReference>
<dbReference type="FunFam" id="3.40.50.1970:FF:000003">
    <property type="entry name" value="Alcohol dehydrogenase, iron-containing"/>
    <property type="match status" value="1"/>
</dbReference>
<feature type="domain" description="Alcohol dehydrogenase iron-type/glycerol dehydrogenase GldA" evidence="2">
    <location>
        <begin position="14"/>
        <end position="179"/>
    </location>
</feature>
<dbReference type="Pfam" id="PF25137">
    <property type="entry name" value="ADH_Fe_C"/>
    <property type="match status" value="1"/>
</dbReference>
<reference evidence="4 5" key="2">
    <citation type="submission" date="2008-11" db="EMBL/GenBank/DDBJ databases">
        <authorList>
            <person name="Fulton L."/>
            <person name="Clifton S."/>
            <person name="Fulton B."/>
            <person name="Xu J."/>
            <person name="Minx P."/>
            <person name="Pepin K.H."/>
            <person name="Johnson M."/>
            <person name="Bhonagiri V."/>
            <person name="Nash W.E."/>
            <person name="Mardis E.R."/>
            <person name="Wilson R.K."/>
        </authorList>
    </citation>
    <scope>NUCLEOTIDE SEQUENCE [LARGE SCALE GENOMIC DNA]</scope>
    <source>
        <strain evidence="4 5">ATCC 43243</strain>
    </source>
</reference>
<dbReference type="PANTHER" id="PTHR43633">
    <property type="entry name" value="ALCOHOL DEHYDROGENASE YQHD"/>
    <property type="match status" value="1"/>
</dbReference>
<dbReference type="HOGENOM" id="CLU_007207_0_4_9"/>
<dbReference type="InterPro" id="IPR001670">
    <property type="entry name" value="ADH_Fe/GldA"/>
</dbReference>
<dbReference type="STRING" id="483218.BACPEC_01643"/>
<dbReference type="AlphaFoldDB" id="B7AU21"/>
<comment type="caution">
    <text evidence="4">The sequence shown here is derived from an EMBL/GenBank/DDBJ whole genome shotgun (WGS) entry which is preliminary data.</text>
</comment>
<dbReference type="GO" id="GO:1990002">
    <property type="term" value="F:methylglyoxal reductase (NADPH) (acetol producing) activity"/>
    <property type="evidence" value="ECO:0007669"/>
    <property type="project" value="TreeGrafter"/>
</dbReference>
<organism evidence="4 5">
    <name type="scientific">[Bacteroides] pectinophilus ATCC 43243</name>
    <dbReference type="NCBI Taxonomy" id="483218"/>
    <lineage>
        <taxon>Bacteria</taxon>
        <taxon>Bacillati</taxon>
        <taxon>Bacillota</taxon>
        <taxon>Clostridia</taxon>
        <taxon>Eubacteriales</taxon>
    </lineage>
</organism>
<dbReference type="EMBL" id="ABVQ01000036">
    <property type="protein sequence ID" value="EEC57155.1"/>
    <property type="molecule type" value="Genomic_DNA"/>
</dbReference>
<dbReference type="Gene3D" id="1.20.1090.10">
    <property type="entry name" value="Dehydroquinate synthase-like - alpha domain"/>
    <property type="match status" value="1"/>
</dbReference>
<dbReference type="InterPro" id="IPR018211">
    <property type="entry name" value="ADH_Fe_CS"/>
</dbReference>
<proteinExistence type="predicted"/>
<dbReference type="eggNOG" id="COG1979">
    <property type="taxonomic scope" value="Bacteria"/>
</dbReference>
<dbReference type="GO" id="GO:1990362">
    <property type="term" value="F:butanol dehydrogenase (NAD+) activity"/>
    <property type="evidence" value="ECO:0007669"/>
    <property type="project" value="InterPro"/>
</dbReference>
<name>B7AU21_9FIRM</name>
<dbReference type="InterPro" id="IPR056798">
    <property type="entry name" value="ADH_Fe_C"/>
</dbReference>
<sequence length="391" mass="43607">MEVSMQNFVFNATTEMNFGRGQIEKLPKILGRYGRNVLMVYGMGSIKRNGIYDKVMSLLDDFNVYELDGVTPNPRIDKVREGVMICRNYHIDVVLAVGGGSTIDCSKAIAGAYYYDGDAWDIVMDNSRITDVLPIVAVLTAAATGSEMNKNAVISNPERHEKIGTSSLKFIPRAAICDPEYTYGVSKFQTAAGTADIMSHVFENYFKSEKGTYIQDRFGEGIIEACLKYCPRAMEDPCDYDARANLMWASSMALNGLIGCGKGSQSWSCHPIEHELSAFYDITHGAGLAIVTPKWMRHILNEKTARRFKKYTRNVFHVQDTGDDYEMAEIGIDKTEQFFKDIGLPSTLSELGIDDSKIQVMAHNAVIHGRLDNAYVPLDDMDVEKILRACL</sequence>
<dbReference type="PANTHER" id="PTHR43633:SF1">
    <property type="entry name" value="ALCOHOL DEHYDROGENASE YQHD"/>
    <property type="match status" value="1"/>
</dbReference>
<keyword evidence="1" id="KW-0560">Oxidoreductase</keyword>
<accession>B7AU21</accession>
<feature type="domain" description="Fe-containing alcohol dehydrogenase-like C-terminal" evidence="3">
    <location>
        <begin position="190"/>
        <end position="390"/>
    </location>
</feature>